<comment type="caution">
    <text evidence="1">The sequence shown here is derived from an EMBL/GenBank/DDBJ whole genome shotgun (WGS) entry which is preliminary data.</text>
</comment>
<accession>A0AA39LV44</accession>
<dbReference type="EMBL" id="JAUCMV010000003">
    <property type="protein sequence ID" value="KAK0410777.1"/>
    <property type="molecule type" value="Genomic_DNA"/>
</dbReference>
<proteinExistence type="predicted"/>
<name>A0AA39LV44_9BILA</name>
<dbReference type="AlphaFoldDB" id="A0AA39LV44"/>
<keyword evidence="2" id="KW-1185">Reference proteome</keyword>
<gene>
    <name evidence="1" type="ORF">QR680_005315</name>
</gene>
<sequence>MWSRPVPTVELPLQSRLFCSVLRKHPSRASILLRNNWLLQPPEDVFEVAVGSRERTPRRFSSGISGAVDLPVAHRDWVSPPNDPFLASRS</sequence>
<evidence type="ECO:0000313" key="2">
    <source>
        <dbReference type="Proteomes" id="UP001175271"/>
    </source>
</evidence>
<dbReference type="Proteomes" id="UP001175271">
    <property type="component" value="Unassembled WGS sequence"/>
</dbReference>
<evidence type="ECO:0000313" key="1">
    <source>
        <dbReference type="EMBL" id="KAK0410777.1"/>
    </source>
</evidence>
<organism evidence="1 2">
    <name type="scientific">Steinernema hermaphroditum</name>
    <dbReference type="NCBI Taxonomy" id="289476"/>
    <lineage>
        <taxon>Eukaryota</taxon>
        <taxon>Metazoa</taxon>
        <taxon>Ecdysozoa</taxon>
        <taxon>Nematoda</taxon>
        <taxon>Chromadorea</taxon>
        <taxon>Rhabditida</taxon>
        <taxon>Tylenchina</taxon>
        <taxon>Panagrolaimomorpha</taxon>
        <taxon>Strongyloidoidea</taxon>
        <taxon>Steinernematidae</taxon>
        <taxon>Steinernema</taxon>
    </lineage>
</organism>
<protein>
    <submittedName>
        <fullName evidence="1">Uncharacterized protein</fullName>
    </submittedName>
</protein>
<reference evidence="1" key="1">
    <citation type="submission" date="2023-06" db="EMBL/GenBank/DDBJ databases">
        <title>Genomic analysis of the entomopathogenic nematode Steinernema hermaphroditum.</title>
        <authorList>
            <person name="Schwarz E.M."/>
            <person name="Heppert J.K."/>
            <person name="Baniya A."/>
            <person name="Schwartz H.T."/>
            <person name="Tan C.-H."/>
            <person name="Antoshechkin I."/>
            <person name="Sternberg P.W."/>
            <person name="Goodrich-Blair H."/>
            <person name="Dillman A.R."/>
        </authorList>
    </citation>
    <scope>NUCLEOTIDE SEQUENCE</scope>
    <source>
        <strain evidence="1">PS9179</strain>
        <tissue evidence="1">Whole animal</tissue>
    </source>
</reference>